<dbReference type="AlphaFoldDB" id="A0AAV7EF00"/>
<dbReference type="GO" id="GO:0030154">
    <property type="term" value="P:cell differentiation"/>
    <property type="evidence" value="ECO:0007669"/>
    <property type="project" value="UniProtKB-KW"/>
</dbReference>
<dbReference type="InterPro" id="IPR012474">
    <property type="entry name" value="Frigida"/>
</dbReference>
<dbReference type="EMBL" id="JAINDJ010000005">
    <property type="protein sequence ID" value="KAG9447413.1"/>
    <property type="molecule type" value="Genomic_DNA"/>
</dbReference>
<evidence type="ECO:0000313" key="6">
    <source>
        <dbReference type="Proteomes" id="UP000825729"/>
    </source>
</evidence>
<gene>
    <name evidence="5" type="ORF">H6P81_013541</name>
</gene>
<dbReference type="Pfam" id="PF07899">
    <property type="entry name" value="Frigida"/>
    <property type="match status" value="1"/>
</dbReference>
<keyword evidence="6" id="KW-1185">Reference proteome</keyword>
<keyword evidence="4" id="KW-0217">Developmental protein</keyword>
<protein>
    <recommendedName>
        <fullName evidence="4">FRIGIDA-like protein</fullName>
    </recommendedName>
</protein>
<evidence type="ECO:0000256" key="1">
    <source>
        <dbReference type="ARBA" id="ARBA00008956"/>
    </source>
</evidence>
<accession>A0AAV7EF00</accession>
<comment type="caution">
    <text evidence="5">The sequence shown here is derived from an EMBL/GenBank/DDBJ whole genome shotgun (WGS) entry which is preliminary data.</text>
</comment>
<evidence type="ECO:0000256" key="4">
    <source>
        <dbReference type="RuleBase" id="RU364012"/>
    </source>
</evidence>
<keyword evidence="3 4" id="KW-0287">Flowering</keyword>
<evidence type="ECO:0000256" key="3">
    <source>
        <dbReference type="ARBA" id="ARBA00023089"/>
    </source>
</evidence>
<evidence type="ECO:0000256" key="2">
    <source>
        <dbReference type="ARBA" id="ARBA00022782"/>
    </source>
</evidence>
<proteinExistence type="inferred from homology"/>
<name>A0AAV7EF00_ARIFI</name>
<reference evidence="5 6" key="1">
    <citation type="submission" date="2021-07" db="EMBL/GenBank/DDBJ databases">
        <title>The Aristolochia fimbriata genome: insights into angiosperm evolution, floral development and chemical biosynthesis.</title>
        <authorList>
            <person name="Jiao Y."/>
        </authorList>
    </citation>
    <scope>NUCLEOTIDE SEQUENCE [LARGE SCALE GENOMIC DNA]</scope>
    <source>
        <strain evidence="5">IBCAS-2021</strain>
        <tissue evidence="5">Leaf</tissue>
    </source>
</reference>
<keyword evidence="2 4" id="KW-0221">Differentiation</keyword>
<evidence type="ECO:0000313" key="5">
    <source>
        <dbReference type="EMBL" id="KAG9447413.1"/>
    </source>
</evidence>
<sequence>MSAAAERASSSVRLVTVKEEPVTGEAMENGRSSGDLLKSVDKLSGLSGALSVFTSRWKDLQSHLDSIQKFIQQLEGSSASSPEFDIDPASCSHEGDPRTELEKICDTVNGKALRKYIAIRLSDPGNLREELQVAFKRSPDLGKLVISCMGRFYIQGSRAFEKQSAIVSVREACILVLECFLLAGGCAKVVDSPIKSEAQDSAVAWKMRLVKEGGIENSKDVDAQGLLLFVASFGVPPGFGKDDLWQLMQSSKMNKNSDALRASPFLQQKLDDMLQGIMKNGRYVAAVDLSCAFGLEEKFPPRALLLSFLNDINKKGNQMRREGQNSRGALKAADEKQLRDLKSVVKCIERYQLDPAYFSDWKIQEKIANLEKDISLFTNMLKETKRKAVEQRARPEKHLRSSNLNLLPQRGSPGGLMSLHQDPMRVLDERYMGVIEEYSGASRSPTAAHPTDYMAAGAAGTQSLLSNRGTNVSGEVALGTSDLISLAAENRSSALTRESGLLSIPTASADMAHDWNQRNALLGIREGLYEWHHRIANAGVDSRDGSYEWLQRNGAKDESARQDSSVYLYRPKGWQTSRGASSNRENSNLYHLPDSRFEIETSYPNHTDLSSPVYKHRAPYY</sequence>
<organism evidence="5 6">
    <name type="scientific">Aristolochia fimbriata</name>
    <name type="common">White veined hardy Dutchman's pipe vine</name>
    <dbReference type="NCBI Taxonomy" id="158543"/>
    <lineage>
        <taxon>Eukaryota</taxon>
        <taxon>Viridiplantae</taxon>
        <taxon>Streptophyta</taxon>
        <taxon>Embryophyta</taxon>
        <taxon>Tracheophyta</taxon>
        <taxon>Spermatophyta</taxon>
        <taxon>Magnoliopsida</taxon>
        <taxon>Magnoliidae</taxon>
        <taxon>Piperales</taxon>
        <taxon>Aristolochiaceae</taxon>
        <taxon>Aristolochia</taxon>
    </lineage>
</organism>
<dbReference type="Proteomes" id="UP000825729">
    <property type="component" value="Unassembled WGS sequence"/>
</dbReference>
<dbReference type="PANTHER" id="PTHR31791">
    <property type="entry name" value="FRIGIDA-LIKE PROTEIN 3-RELATED"/>
    <property type="match status" value="1"/>
</dbReference>
<dbReference type="GO" id="GO:0009908">
    <property type="term" value="P:flower development"/>
    <property type="evidence" value="ECO:0007669"/>
    <property type="project" value="UniProtKB-KW"/>
</dbReference>
<dbReference type="PANTHER" id="PTHR31791:SF49">
    <property type="entry name" value="INACTIVE PROTEIN FRIGIDA"/>
    <property type="match status" value="1"/>
</dbReference>
<comment type="similarity">
    <text evidence="1 4">Belongs to the Frigida family.</text>
</comment>